<name>A0A1A7BWP7_9BURK</name>
<proteinExistence type="inferred from homology"/>
<evidence type="ECO:0000256" key="3">
    <source>
        <dbReference type="HAMAP-Rule" id="MF_01830"/>
    </source>
</evidence>
<dbReference type="AlphaFoldDB" id="A0A1A7BWP7"/>
<comment type="similarity">
    <text evidence="1 3">Belongs to the D-glutamate cyclase family.</text>
</comment>
<dbReference type="SUPFAM" id="SSF160920">
    <property type="entry name" value="PSTPO5379-like"/>
    <property type="match status" value="1"/>
</dbReference>
<dbReference type="Pfam" id="PF07286">
    <property type="entry name" value="D-Glu_cyclase"/>
    <property type="match status" value="1"/>
</dbReference>
<accession>A0A1A7BWP7</accession>
<dbReference type="InterPro" id="IPR038021">
    <property type="entry name" value="Putative_hydro-lyase"/>
</dbReference>
<dbReference type="FunFam" id="3.30.2040.10:FF:000001">
    <property type="entry name" value="D-glutamate cyclase, mitochondrial"/>
    <property type="match status" value="1"/>
</dbReference>
<sequence length="257" mass="28393">MTPLELRRQVRDGHFRLPTAGYCGVHAQANLVILPQQYAADFLLFCQRNPRACPLLAVGTPGQWNLPALGHDMDLRSDVPGYNVYRHGELAAQPQSLHEWWRDDLVVFAIGCSFSFEQMLIDAGIALRHVAQRRNVAMYRSSRANQVAGPFGGEMVVSMRPMKAADAIRAIQITSRFPAIHGAPVHLGDPALIGIADIARPDYGDPVEIMADELPVFWACGVTPQEAIRHARLPLVITHQPGYMLVTDIRNADLAAF</sequence>
<dbReference type="PATRIC" id="fig|1747903.4.peg.1544"/>
<organism evidence="4 5">
    <name type="scientific">Janthinobacterium psychrotolerans</name>
    <dbReference type="NCBI Taxonomy" id="1747903"/>
    <lineage>
        <taxon>Bacteria</taxon>
        <taxon>Pseudomonadati</taxon>
        <taxon>Pseudomonadota</taxon>
        <taxon>Betaproteobacteria</taxon>
        <taxon>Burkholderiales</taxon>
        <taxon>Oxalobacteraceae</taxon>
        <taxon>Janthinobacterium</taxon>
    </lineage>
</organism>
<evidence type="ECO:0000256" key="2">
    <source>
        <dbReference type="ARBA" id="ARBA00023239"/>
    </source>
</evidence>
<dbReference type="Gene3D" id="3.40.1640.10">
    <property type="entry name" value="PSTPO5379-like"/>
    <property type="match status" value="1"/>
</dbReference>
<comment type="caution">
    <text evidence="4">The sequence shown here is derived from an EMBL/GenBank/DDBJ whole genome shotgun (WGS) entry which is preliminary data.</text>
</comment>
<dbReference type="InterPro" id="IPR009906">
    <property type="entry name" value="D-Glu_cyclase"/>
</dbReference>
<dbReference type="STRING" id="1747903.ASR47_1004286"/>
<dbReference type="PIRSF" id="PIRSF029755">
    <property type="entry name" value="UCP029755"/>
    <property type="match status" value="1"/>
</dbReference>
<dbReference type="HAMAP" id="MF_01830">
    <property type="entry name" value="Hydro_lyase"/>
    <property type="match status" value="1"/>
</dbReference>
<dbReference type="PANTHER" id="PTHR32022:SF10">
    <property type="entry name" value="D-GLUTAMATE CYCLASE, MITOCHONDRIAL"/>
    <property type="match status" value="1"/>
</dbReference>
<evidence type="ECO:0000313" key="4">
    <source>
        <dbReference type="EMBL" id="OBV38011.1"/>
    </source>
</evidence>
<keyword evidence="2 3" id="KW-0456">Lyase</keyword>
<dbReference type="GO" id="GO:0016829">
    <property type="term" value="F:lyase activity"/>
    <property type="evidence" value="ECO:0007669"/>
    <property type="project" value="UniProtKB-KW"/>
</dbReference>
<dbReference type="EMBL" id="LOCQ01000059">
    <property type="protein sequence ID" value="OBV38011.1"/>
    <property type="molecule type" value="Genomic_DNA"/>
</dbReference>
<dbReference type="EC" id="4.2.1.-" evidence="3"/>
<evidence type="ECO:0000313" key="5">
    <source>
        <dbReference type="Proteomes" id="UP000092713"/>
    </source>
</evidence>
<gene>
    <name evidence="4" type="ORF">ASR47_1004286</name>
</gene>
<dbReference type="RefSeq" id="WP_065309522.1">
    <property type="nucleotide sequence ID" value="NZ_LOCQ01000059.1"/>
</dbReference>
<dbReference type="Gene3D" id="3.30.2040.10">
    <property type="entry name" value="PSTPO5379-like domain"/>
    <property type="match status" value="1"/>
</dbReference>
<evidence type="ECO:0000256" key="1">
    <source>
        <dbReference type="ARBA" id="ARBA00007896"/>
    </source>
</evidence>
<dbReference type="PANTHER" id="PTHR32022">
    <property type="entry name" value="D-GLUTAMATE CYCLASE, MITOCHONDRIAL"/>
    <property type="match status" value="1"/>
</dbReference>
<keyword evidence="5" id="KW-1185">Reference proteome</keyword>
<dbReference type="OrthoDB" id="149585at2"/>
<reference evidence="4 5" key="1">
    <citation type="submission" date="2016-04" db="EMBL/GenBank/DDBJ databases">
        <title>Draft genome sequence of Janthinobacterium psychrotolerans sp. nov., isolated from freshwater sediments in Denmark.</title>
        <authorList>
            <person name="Gong X."/>
            <person name="Skrivergaard S."/>
            <person name="Korsgaard B.S."/>
            <person name="Schreiber L."/>
            <person name="Marshall I.P."/>
            <person name="Finster K."/>
            <person name="Schramm A."/>
        </authorList>
    </citation>
    <scope>NUCLEOTIDE SEQUENCE [LARGE SCALE GENOMIC DNA]</scope>
    <source>
        <strain evidence="4 5">S3-2</strain>
    </source>
</reference>
<protein>
    <recommendedName>
        <fullName evidence="3">Putative hydro-lyase ASR47_1004286</fullName>
        <ecNumber evidence="3">4.2.1.-</ecNumber>
    </recommendedName>
</protein>
<dbReference type="InterPro" id="IPR016938">
    <property type="entry name" value="UPF0317"/>
</dbReference>
<dbReference type="Proteomes" id="UP000092713">
    <property type="component" value="Unassembled WGS sequence"/>
</dbReference>
<dbReference type="NCBIfam" id="NF003969">
    <property type="entry name" value="PRK05463.1"/>
    <property type="match status" value="1"/>
</dbReference>